<feature type="region of interest" description="Disordered" evidence="1">
    <location>
        <begin position="1"/>
        <end position="58"/>
    </location>
</feature>
<protein>
    <submittedName>
        <fullName evidence="3">DUF4157 domain-containing protein</fullName>
    </submittedName>
</protein>
<dbReference type="Proteomes" id="UP001061302">
    <property type="component" value="Chromosome"/>
</dbReference>
<feature type="domain" description="eCIS core" evidence="2">
    <location>
        <begin position="190"/>
        <end position="261"/>
    </location>
</feature>
<feature type="region of interest" description="Disordered" evidence="1">
    <location>
        <begin position="269"/>
        <end position="303"/>
    </location>
</feature>
<organism evidence="3 4">
    <name type="scientific">Chitiniphilus purpureus</name>
    <dbReference type="NCBI Taxonomy" id="2981137"/>
    <lineage>
        <taxon>Bacteria</taxon>
        <taxon>Pseudomonadati</taxon>
        <taxon>Pseudomonadota</taxon>
        <taxon>Betaproteobacteria</taxon>
        <taxon>Neisseriales</taxon>
        <taxon>Chitinibacteraceae</taxon>
        <taxon>Chitiniphilus</taxon>
    </lineage>
</organism>
<evidence type="ECO:0000256" key="1">
    <source>
        <dbReference type="SAM" id="MobiDB-lite"/>
    </source>
</evidence>
<evidence type="ECO:0000313" key="4">
    <source>
        <dbReference type="Proteomes" id="UP001061302"/>
    </source>
</evidence>
<evidence type="ECO:0000259" key="2">
    <source>
        <dbReference type="Pfam" id="PF13699"/>
    </source>
</evidence>
<name>A0ABY6DJY4_9NEIS</name>
<dbReference type="InterPro" id="IPR025295">
    <property type="entry name" value="eCIS_core_dom"/>
</dbReference>
<dbReference type="EMBL" id="CP106753">
    <property type="protein sequence ID" value="UXY14674.1"/>
    <property type="molecule type" value="Genomic_DNA"/>
</dbReference>
<feature type="region of interest" description="Disordered" evidence="1">
    <location>
        <begin position="119"/>
        <end position="141"/>
    </location>
</feature>
<dbReference type="Pfam" id="PF13699">
    <property type="entry name" value="eCIS_core"/>
    <property type="match status" value="1"/>
</dbReference>
<evidence type="ECO:0000313" key="3">
    <source>
        <dbReference type="EMBL" id="UXY14674.1"/>
    </source>
</evidence>
<dbReference type="RefSeq" id="WP_263123977.1">
    <property type="nucleotide sequence ID" value="NZ_CP106753.1"/>
</dbReference>
<sequence>MPRAAPQPVQPARRHAAPVARSTAAPAHPAERNPHWGAWAGAPQAKAVTVGSASSPLEHEADQVAQRLAAGERDLAAGLSNAQAAPARKVTPAPQPAMAEAPLRRQMPADGAIRREALPDAAVPRQQLPQPPLQRQDRTDGMVRRAVEAEDEAGTDAATAATPAAASGLGFTLTDPALLAQLHGPGPGEPLSDAVRAQLEAGLGVPLTAVRLHRDEAAQRLAQALNARAFTYGSDIWLGPGESPDDVALLAHEAAHVVQQGAVLQRLIQRGGTGGPSPAPAPAPAGPPPDPATFNGEQGRLLPDGQTLEFDSIELPIFKVAAHPAPVTCPRNYQRPDEDPEALRNRWKTAHQGAASALLPRLTEKLRQQLHAEPTPGLTYGFAFPISGVGRQRLVIGTLPEIAGELTVPSWDASCTGNTYAIDHAKELQLGGEDTAANMQLVKGFINSQAGFQLRRRLMARAQAHARARGADWSASRVMQEYAMKFNAVAPDNDFRLGRATEERGDIWSARAIGELAHFAVPNLESRYEVADLTRLGSATEIRVFPQRTGWMAKSFGNRPTVLAVERNWLSPFEITAKNMSSAASAAPESTPAGGSDAGAASVLESFTIQLNAAGYPARARVRYQPQPPRTVPITRFPGGSRYAGYVEKSQIVYSAQREGAAGGGAPAAEGGASLGIVGASPVRFNSVELTDQGLAMHGKLLPTLPLLRGADVDISLVRGDLSVSKTFSSGEIHVPPPFEISNCSLTLLLSSERGFGAEGRVDFGIRGVGQGFLGAEATTAGGLRFSGGFDFDARYFDPARIELAYDTETGRLTGRGEIALKPGAVRGVNAARLTVDFSQDSFSAEGTLTPAMRGIREGRVSLRRDENGTLTFGGGLQLSDDIPNVRSGTVNVELTRAPGEEEFHVRANGQVVAGLAGAVITLDVDYRDGAFVVEGRGQYQRGMLSGELQVGATNLPVDAQGNRGTEPTDILTAYGGGAVTVRLAPWLQATGGVRLLPNGEIELTGELALPEALNLFDAREYNRRLFEIALDIPIVGFTVLRQRVGIFATIGGGLDLSAGVGPGQLRQVRLGIVYNPAHEDQTHVTGGAQLHIPAHAGLRLFVSGALGAGIPIVSASLGLEVGGELGLEGAVQAGVDVDWTPTTGLAIDALGEIFVEPKLRVDLTGFARVEADLLLDTIELYNERWRLAGFELGSNLRFGVRLPLHYREGEPFDVSWDNVEFVVPQIDAMQTLRQLVDEVV</sequence>
<feature type="compositionally biased region" description="Low complexity" evidence="1">
    <location>
        <begin position="1"/>
        <end position="28"/>
    </location>
</feature>
<keyword evidence="4" id="KW-1185">Reference proteome</keyword>
<reference evidence="3" key="1">
    <citation type="submission" date="2022-10" db="EMBL/GenBank/DDBJ databases">
        <title>Chitiniphilus purpureus sp. nov., a novel chitin-degrading bacterium isolated from crawfish pond sediment.</title>
        <authorList>
            <person name="Li K."/>
        </authorList>
    </citation>
    <scope>NUCLEOTIDE SEQUENCE</scope>
    <source>
        <strain evidence="3">CD1</strain>
    </source>
</reference>
<accession>A0ABY6DJY4</accession>
<proteinExistence type="predicted"/>
<feature type="compositionally biased region" description="Pro residues" evidence="1">
    <location>
        <begin position="277"/>
        <end position="291"/>
    </location>
</feature>
<gene>
    <name evidence="3" type="ORF">N8I74_15320</name>
</gene>
<feature type="region of interest" description="Disordered" evidence="1">
    <location>
        <begin position="80"/>
        <end position="105"/>
    </location>
</feature>